<keyword evidence="3" id="KW-1185">Reference proteome</keyword>
<proteinExistence type="predicted"/>
<organism evidence="2 3">
    <name type="scientific">Crossiella cryophila</name>
    <dbReference type="NCBI Taxonomy" id="43355"/>
    <lineage>
        <taxon>Bacteria</taxon>
        <taxon>Bacillati</taxon>
        <taxon>Actinomycetota</taxon>
        <taxon>Actinomycetes</taxon>
        <taxon>Pseudonocardiales</taxon>
        <taxon>Pseudonocardiaceae</taxon>
        <taxon>Crossiella</taxon>
    </lineage>
</organism>
<keyword evidence="1" id="KW-0812">Transmembrane</keyword>
<feature type="transmembrane region" description="Helical" evidence="1">
    <location>
        <begin position="116"/>
        <end position="133"/>
    </location>
</feature>
<evidence type="ECO:0000256" key="1">
    <source>
        <dbReference type="SAM" id="Phobius"/>
    </source>
</evidence>
<sequence>MPTSQRATRGTAWLGYAACVWALGFAVMVFLTDRPEHGGWGLTLLPTGDSPTLWLLQLAASLLIPAGGVIALALTQPWGANFPRPLLLTVVWTGAALALAQAGYGVFGSTRLDPWQTAWFVVMGLLLATTGLLHRRAR</sequence>
<dbReference type="AlphaFoldDB" id="A0A7W7CBM2"/>
<evidence type="ECO:0000313" key="2">
    <source>
        <dbReference type="EMBL" id="MBB4676906.1"/>
    </source>
</evidence>
<dbReference type="RefSeq" id="WP_185002709.1">
    <property type="nucleotide sequence ID" value="NZ_BAAAUI010000012.1"/>
</dbReference>
<dbReference type="EMBL" id="JACHMH010000001">
    <property type="protein sequence ID" value="MBB4676906.1"/>
    <property type="molecule type" value="Genomic_DNA"/>
</dbReference>
<gene>
    <name evidence="2" type="ORF">HNR67_003024</name>
</gene>
<reference evidence="2 3" key="1">
    <citation type="submission" date="2020-08" db="EMBL/GenBank/DDBJ databases">
        <title>Sequencing the genomes of 1000 actinobacteria strains.</title>
        <authorList>
            <person name="Klenk H.-P."/>
        </authorList>
    </citation>
    <scope>NUCLEOTIDE SEQUENCE [LARGE SCALE GENOMIC DNA]</scope>
    <source>
        <strain evidence="2 3">DSM 44230</strain>
    </source>
</reference>
<name>A0A7W7CBM2_9PSEU</name>
<keyword evidence="1" id="KW-1133">Transmembrane helix</keyword>
<feature type="transmembrane region" description="Helical" evidence="1">
    <location>
        <begin position="12"/>
        <end position="32"/>
    </location>
</feature>
<evidence type="ECO:0000313" key="3">
    <source>
        <dbReference type="Proteomes" id="UP000533598"/>
    </source>
</evidence>
<accession>A0A7W7CBM2</accession>
<feature type="transmembrane region" description="Helical" evidence="1">
    <location>
        <begin position="86"/>
        <end position="104"/>
    </location>
</feature>
<comment type="caution">
    <text evidence="2">The sequence shown here is derived from an EMBL/GenBank/DDBJ whole genome shotgun (WGS) entry which is preliminary data.</text>
</comment>
<keyword evidence="1" id="KW-0472">Membrane</keyword>
<feature type="transmembrane region" description="Helical" evidence="1">
    <location>
        <begin position="52"/>
        <end position="74"/>
    </location>
</feature>
<protein>
    <submittedName>
        <fullName evidence="2">Uncharacterized protein</fullName>
    </submittedName>
</protein>
<dbReference type="Proteomes" id="UP000533598">
    <property type="component" value="Unassembled WGS sequence"/>
</dbReference>